<accession>A0A366HPL9</accession>
<evidence type="ECO:0000313" key="3">
    <source>
        <dbReference type="Proteomes" id="UP000253426"/>
    </source>
</evidence>
<dbReference type="AlphaFoldDB" id="A0A366HPL9"/>
<proteinExistence type="predicted"/>
<dbReference type="Proteomes" id="UP000253426">
    <property type="component" value="Unassembled WGS sequence"/>
</dbReference>
<dbReference type="RefSeq" id="WP_170157113.1">
    <property type="nucleotide sequence ID" value="NZ_QNRR01000004.1"/>
</dbReference>
<sequence length="98" mass="11348">MSTTHPGKSHIATWALLLLAVPLLYVLTVPAVMCIVVRPRWSGMASARPSKTTKGWVTDHWPDWLNVYCEPYNWLVDETPLGPHMLGYQQWWWKLCDK</sequence>
<gene>
    <name evidence="2" type="ORF">DES53_104356</name>
</gene>
<name>A0A366HPL9_9BACT</name>
<feature type="transmembrane region" description="Helical" evidence="1">
    <location>
        <begin position="12"/>
        <end position="37"/>
    </location>
</feature>
<keyword evidence="1" id="KW-0812">Transmembrane</keyword>
<keyword evidence="1" id="KW-1133">Transmembrane helix</keyword>
<keyword evidence="3" id="KW-1185">Reference proteome</keyword>
<protein>
    <submittedName>
        <fullName evidence="2">Uncharacterized protein</fullName>
    </submittedName>
</protein>
<comment type="caution">
    <text evidence="2">The sequence shown here is derived from an EMBL/GenBank/DDBJ whole genome shotgun (WGS) entry which is preliminary data.</text>
</comment>
<keyword evidence="1" id="KW-0472">Membrane</keyword>
<reference evidence="2 3" key="1">
    <citation type="submission" date="2018-06" db="EMBL/GenBank/DDBJ databases">
        <title>Genomic Encyclopedia of Type Strains, Phase IV (KMG-IV): sequencing the most valuable type-strain genomes for metagenomic binning, comparative biology and taxonomic classification.</title>
        <authorList>
            <person name="Goeker M."/>
        </authorList>
    </citation>
    <scope>NUCLEOTIDE SEQUENCE [LARGE SCALE GENOMIC DNA]</scope>
    <source>
        <strain evidence="2 3">DSM 25532</strain>
    </source>
</reference>
<evidence type="ECO:0000256" key="1">
    <source>
        <dbReference type="SAM" id="Phobius"/>
    </source>
</evidence>
<evidence type="ECO:0000313" key="2">
    <source>
        <dbReference type="EMBL" id="RBP44535.1"/>
    </source>
</evidence>
<organism evidence="2 3">
    <name type="scientific">Roseimicrobium gellanilyticum</name>
    <dbReference type="NCBI Taxonomy" id="748857"/>
    <lineage>
        <taxon>Bacteria</taxon>
        <taxon>Pseudomonadati</taxon>
        <taxon>Verrucomicrobiota</taxon>
        <taxon>Verrucomicrobiia</taxon>
        <taxon>Verrucomicrobiales</taxon>
        <taxon>Verrucomicrobiaceae</taxon>
        <taxon>Roseimicrobium</taxon>
    </lineage>
</organism>
<dbReference type="EMBL" id="QNRR01000004">
    <property type="protein sequence ID" value="RBP44535.1"/>
    <property type="molecule type" value="Genomic_DNA"/>
</dbReference>